<name>A0A8H2VY19_9HELO</name>
<dbReference type="AlphaFoldDB" id="A0A8H2VY19"/>
<sequence>MSTIQTQSHVVARLIPQNLYARQAHEELRESDVVQKHYKTLLRCQVPEGDNAAIPRAPTQLDDPDMLHDFGDNWRSTLMTMTIRPLHSRLALKVGMEPLS</sequence>
<dbReference type="EMBL" id="CAJHIA010000017">
    <property type="protein sequence ID" value="CAD6446210.1"/>
    <property type="molecule type" value="Genomic_DNA"/>
</dbReference>
<organism evidence="1 2">
    <name type="scientific">Sclerotinia trifoliorum</name>
    <dbReference type="NCBI Taxonomy" id="28548"/>
    <lineage>
        <taxon>Eukaryota</taxon>
        <taxon>Fungi</taxon>
        <taxon>Dikarya</taxon>
        <taxon>Ascomycota</taxon>
        <taxon>Pezizomycotina</taxon>
        <taxon>Leotiomycetes</taxon>
        <taxon>Helotiales</taxon>
        <taxon>Sclerotiniaceae</taxon>
        <taxon>Sclerotinia</taxon>
    </lineage>
</organism>
<proteinExistence type="predicted"/>
<evidence type="ECO:0000313" key="1">
    <source>
        <dbReference type="EMBL" id="CAD6446210.1"/>
    </source>
</evidence>
<gene>
    <name evidence="1" type="ORF">SCLTRI_LOCUS5920</name>
</gene>
<reference evidence="1" key="1">
    <citation type="submission" date="2020-10" db="EMBL/GenBank/DDBJ databases">
        <authorList>
            <person name="Kusch S."/>
        </authorList>
    </citation>
    <scope>NUCLEOTIDE SEQUENCE</scope>
    <source>
        <strain evidence="1">SwB9</strain>
    </source>
</reference>
<evidence type="ECO:0000313" key="2">
    <source>
        <dbReference type="Proteomes" id="UP000624404"/>
    </source>
</evidence>
<protein>
    <submittedName>
        <fullName evidence="1">5e77fe05-432f-4c79-b5f1-d6a812deb0be-CDS</fullName>
    </submittedName>
</protein>
<dbReference type="Proteomes" id="UP000624404">
    <property type="component" value="Unassembled WGS sequence"/>
</dbReference>
<keyword evidence="2" id="KW-1185">Reference proteome</keyword>
<accession>A0A8H2VY19</accession>
<comment type="caution">
    <text evidence="1">The sequence shown here is derived from an EMBL/GenBank/DDBJ whole genome shotgun (WGS) entry which is preliminary data.</text>
</comment>